<dbReference type="Proteomes" id="UP000033684">
    <property type="component" value="Unassembled WGS sequence"/>
</dbReference>
<keyword evidence="2" id="KW-1185">Reference proteome</keyword>
<evidence type="ECO:0000313" key="1">
    <source>
        <dbReference type="EMBL" id="KJV06672.1"/>
    </source>
</evidence>
<organism evidence="1 2">
    <name type="scientific">Methylocucumis oryzae</name>
    <dbReference type="NCBI Taxonomy" id="1632867"/>
    <lineage>
        <taxon>Bacteria</taxon>
        <taxon>Pseudomonadati</taxon>
        <taxon>Pseudomonadota</taxon>
        <taxon>Gammaproteobacteria</taxon>
        <taxon>Methylococcales</taxon>
        <taxon>Methylococcaceae</taxon>
        <taxon>Methylocucumis</taxon>
    </lineage>
</organism>
<sequence length="179" mass="20800">MPAIFYQNKVLKCQNTKAVDFLVLQQNRQLWIAVKNFRNYAEESRLRLDPDENKVPGLTKTREHVKENGWEQKVTVARKQLFIADEIALKVRDTCAGVFAATLNEIVELQAFSIAVQQKLPVHIVLFLQQDETLDRAADFRRLAQRIADKIQQQLIFINLTVEFVNRYTLSTDAQWRVA</sequence>
<reference evidence="2" key="1">
    <citation type="submission" date="2015-03" db="EMBL/GenBank/DDBJ databases">
        <title>Draft genome sequence of a novel methanotroph (Sn10-6) isolated from flooded ricefield rhizosphere in India.</title>
        <authorList>
            <person name="Pandit P.S."/>
            <person name="Pore S.D."/>
            <person name="Arora P."/>
            <person name="Kapse N.G."/>
            <person name="Dhakephalkar P.K."/>
            <person name="Rahalkar M.C."/>
        </authorList>
    </citation>
    <scope>NUCLEOTIDE SEQUENCE [LARGE SCALE GENOMIC DNA]</scope>
    <source>
        <strain evidence="2">Sn10-6</strain>
    </source>
</reference>
<protein>
    <submittedName>
        <fullName evidence="1">Uncharacterized protein</fullName>
    </submittedName>
</protein>
<reference evidence="1 2" key="2">
    <citation type="journal article" date="2016" name="Microb. Ecol.">
        <title>Genome Characteristics of a Novel Type I Methanotroph (Sn10-6) Isolated from a Flooded Indian Rice Field.</title>
        <authorList>
            <person name="Rahalkar M.C."/>
            <person name="Pandit P.S."/>
            <person name="Dhakephalkar P.K."/>
            <person name="Pore S."/>
            <person name="Arora P."/>
            <person name="Kapse N."/>
        </authorList>
    </citation>
    <scope>NUCLEOTIDE SEQUENCE [LARGE SCALE GENOMIC DNA]</scope>
    <source>
        <strain evidence="1 2">Sn10-6</strain>
    </source>
</reference>
<accession>A0A0F3IJ35</accession>
<dbReference type="EMBL" id="LAJX01000096">
    <property type="protein sequence ID" value="KJV06672.1"/>
    <property type="molecule type" value="Genomic_DNA"/>
</dbReference>
<evidence type="ECO:0000313" key="2">
    <source>
        <dbReference type="Proteomes" id="UP000033684"/>
    </source>
</evidence>
<gene>
    <name evidence="1" type="ORF">VZ94_09715</name>
</gene>
<proteinExistence type="predicted"/>
<comment type="caution">
    <text evidence="1">The sequence shown here is derived from an EMBL/GenBank/DDBJ whole genome shotgun (WGS) entry which is preliminary data.</text>
</comment>
<name>A0A0F3IJ35_9GAMM</name>
<dbReference type="AlphaFoldDB" id="A0A0F3IJ35"/>